<keyword evidence="3" id="KW-1185">Reference proteome</keyword>
<proteinExistence type="predicted"/>
<accession>Q2JCV4</accession>
<name>Q2JCV4_FRACC</name>
<protein>
    <recommendedName>
        <fullName evidence="4">TIR domain-containing protein</fullName>
    </recommendedName>
</protein>
<evidence type="ECO:0000313" key="2">
    <source>
        <dbReference type="EMBL" id="ABD10888.1"/>
    </source>
</evidence>
<sequence length="283" mass="30569">MTPFFLVHHALAGGDSSYVERFFGDVQNAVYERLGYREVFTGEAAGAAESSPATGGRSNPDALLAPVMVALYSDAYFTDHQCLLEWSLFRERLRWHHHFTGRSSPALVGVPWSIRSVPVPAQIAEAGMLVGDFGAGYTASGALQLIRTGSASVWYQQLTERVSELIVRARGDEPPALSTRDVEFVERSGRTDWVSAGRGRGTRWSAGSSATLLIPPAPLVPLASTVRTAPTPAAPTPAAMASAAMAPARVGGRERRWRMADPEHTRRPILRRAGAAELDDDDD</sequence>
<feature type="region of interest" description="Disordered" evidence="1">
    <location>
        <begin position="233"/>
        <end position="283"/>
    </location>
</feature>
<dbReference type="STRING" id="106370.Francci3_1512"/>
<evidence type="ECO:0000256" key="1">
    <source>
        <dbReference type="SAM" id="MobiDB-lite"/>
    </source>
</evidence>
<feature type="compositionally biased region" description="Low complexity" evidence="1">
    <location>
        <begin position="233"/>
        <end position="250"/>
    </location>
</feature>
<dbReference type="AlphaFoldDB" id="Q2JCV4"/>
<dbReference type="OrthoDB" id="4063503at2"/>
<reference evidence="2 3" key="1">
    <citation type="journal article" date="2007" name="Genome Res.">
        <title>Genome characteristics of facultatively symbiotic Frankia sp. strains reflect host range and host plant biogeography.</title>
        <authorList>
            <person name="Normand P."/>
            <person name="Lapierre P."/>
            <person name="Tisa L.S."/>
            <person name="Gogarten J.P."/>
            <person name="Alloisio N."/>
            <person name="Bagnarol E."/>
            <person name="Bassi C.A."/>
            <person name="Berry A.M."/>
            <person name="Bickhart D.M."/>
            <person name="Choisne N."/>
            <person name="Couloux A."/>
            <person name="Cournoyer B."/>
            <person name="Cruveiller S."/>
            <person name="Daubin V."/>
            <person name="Demange N."/>
            <person name="Francino M.P."/>
            <person name="Goltsman E."/>
            <person name="Huang Y."/>
            <person name="Kopp O.R."/>
            <person name="Labarre L."/>
            <person name="Lapidus A."/>
            <person name="Lavire C."/>
            <person name="Marechal J."/>
            <person name="Martinez M."/>
            <person name="Mastronunzio J.E."/>
            <person name="Mullin B.C."/>
            <person name="Niemann J."/>
            <person name="Pujic P."/>
            <person name="Rawnsley T."/>
            <person name="Rouy Z."/>
            <person name="Schenowitz C."/>
            <person name="Sellstedt A."/>
            <person name="Tavares F."/>
            <person name="Tomkins J.P."/>
            <person name="Vallenet D."/>
            <person name="Valverde C."/>
            <person name="Wall L.G."/>
            <person name="Wang Y."/>
            <person name="Medigue C."/>
            <person name="Benson D.R."/>
        </authorList>
    </citation>
    <scope>NUCLEOTIDE SEQUENCE [LARGE SCALE GENOMIC DNA]</scope>
    <source>
        <strain evidence="3">DSM 45818 / CECT 9043 / CcI3</strain>
    </source>
</reference>
<evidence type="ECO:0008006" key="4">
    <source>
        <dbReference type="Google" id="ProtNLM"/>
    </source>
</evidence>
<dbReference type="eggNOG" id="ENOG502ZDR6">
    <property type="taxonomic scope" value="Bacteria"/>
</dbReference>
<evidence type="ECO:0000313" key="3">
    <source>
        <dbReference type="Proteomes" id="UP000001937"/>
    </source>
</evidence>
<dbReference type="HOGENOM" id="CLU_982644_0_0_11"/>
<dbReference type="RefSeq" id="WP_011435951.1">
    <property type="nucleotide sequence ID" value="NC_007777.1"/>
</dbReference>
<organism evidence="2 3">
    <name type="scientific">Frankia casuarinae (strain DSM 45818 / CECT 9043 / HFP020203 / CcI3)</name>
    <dbReference type="NCBI Taxonomy" id="106370"/>
    <lineage>
        <taxon>Bacteria</taxon>
        <taxon>Bacillati</taxon>
        <taxon>Actinomycetota</taxon>
        <taxon>Actinomycetes</taxon>
        <taxon>Frankiales</taxon>
        <taxon>Frankiaceae</taxon>
        <taxon>Frankia</taxon>
    </lineage>
</organism>
<dbReference type="KEGG" id="fra:Francci3_1512"/>
<dbReference type="Proteomes" id="UP000001937">
    <property type="component" value="Chromosome"/>
</dbReference>
<feature type="compositionally biased region" description="Basic and acidic residues" evidence="1">
    <location>
        <begin position="251"/>
        <end position="266"/>
    </location>
</feature>
<dbReference type="EMBL" id="CP000249">
    <property type="protein sequence ID" value="ABD10888.1"/>
    <property type="molecule type" value="Genomic_DNA"/>
</dbReference>
<gene>
    <name evidence="2" type="ordered locus">Francci3_1512</name>
</gene>